<proteinExistence type="predicted"/>
<dbReference type="InterPro" id="IPR002881">
    <property type="entry name" value="DUF58"/>
</dbReference>
<evidence type="ECO:0000313" key="2">
    <source>
        <dbReference type="EMBL" id="TCU17160.1"/>
    </source>
</evidence>
<dbReference type="RefSeq" id="WP_132561386.1">
    <property type="nucleotide sequence ID" value="NZ_SMBH01000004.1"/>
</dbReference>
<gene>
    <name evidence="2" type="ORF">EV132_104183</name>
</gene>
<reference evidence="2 3" key="1">
    <citation type="submission" date="2019-03" db="EMBL/GenBank/DDBJ databases">
        <title>Genomic Encyclopedia of Type Strains, Phase IV (KMG-V): Genome sequencing to study the core and pangenomes of soil and plant-associated prokaryotes.</title>
        <authorList>
            <person name="Whitman W."/>
        </authorList>
    </citation>
    <scope>NUCLEOTIDE SEQUENCE [LARGE SCALE GENOMIC DNA]</scope>
    <source>
        <strain evidence="2 3">Hc14</strain>
    </source>
</reference>
<organism evidence="2 3">
    <name type="scientific">Rhizobium sullae</name>
    <name type="common">Rhizobium hedysari</name>
    <dbReference type="NCBI Taxonomy" id="50338"/>
    <lineage>
        <taxon>Bacteria</taxon>
        <taxon>Pseudomonadati</taxon>
        <taxon>Pseudomonadota</taxon>
        <taxon>Alphaproteobacteria</taxon>
        <taxon>Hyphomicrobiales</taxon>
        <taxon>Rhizobiaceae</taxon>
        <taxon>Rhizobium/Agrobacterium group</taxon>
        <taxon>Rhizobium</taxon>
    </lineage>
</organism>
<name>A0A4R3Q748_RHISU</name>
<dbReference type="PANTHER" id="PTHR33608">
    <property type="entry name" value="BLL2464 PROTEIN"/>
    <property type="match status" value="1"/>
</dbReference>
<protein>
    <submittedName>
        <fullName evidence="2">Uncharacterized protein (DUF58 family)</fullName>
    </submittedName>
</protein>
<dbReference type="PANTHER" id="PTHR33608:SF6">
    <property type="entry name" value="BLL2464 PROTEIN"/>
    <property type="match status" value="1"/>
</dbReference>
<accession>A0A4R3Q748</accession>
<sequence>MASIGQIVNPTPGSDALARARQRASLVPDCLVEAKRIANNVIAGWHGRRKRGIGENFWQFRPYTEGESLSRIDWRRSARDDHTYVREREWEAAHTIWLWADMSPSMMYKSTFGSVSKEGRALVIMLALAEILARSGERIGCPGVMEPVAARSAAERLATALMHAPLPGGLPEIAMIRGWSDLVLIGDFLDDAPAIMARITPLARRGLRGHMVEIADPAEELFPYTGRTEFTDPETGSKLVSGRAENIREAYSRAYLARRDDLGQSLRHLGWTFVTHRTDHLASEALVAVHMYLSGMPAKATHGGLL</sequence>
<dbReference type="Proteomes" id="UP000294576">
    <property type="component" value="Unassembled WGS sequence"/>
</dbReference>
<evidence type="ECO:0000259" key="1">
    <source>
        <dbReference type="Pfam" id="PF01882"/>
    </source>
</evidence>
<dbReference type="AlphaFoldDB" id="A0A4R3Q748"/>
<comment type="caution">
    <text evidence="2">The sequence shown here is derived from an EMBL/GenBank/DDBJ whole genome shotgun (WGS) entry which is preliminary data.</text>
</comment>
<dbReference type="Pfam" id="PF01882">
    <property type="entry name" value="DUF58"/>
    <property type="match status" value="1"/>
</dbReference>
<feature type="domain" description="DUF58" evidence="1">
    <location>
        <begin position="60"/>
        <end position="259"/>
    </location>
</feature>
<evidence type="ECO:0000313" key="3">
    <source>
        <dbReference type="Proteomes" id="UP000294576"/>
    </source>
</evidence>
<dbReference type="EMBL" id="SMBH01000004">
    <property type="protein sequence ID" value="TCU17160.1"/>
    <property type="molecule type" value="Genomic_DNA"/>
</dbReference>